<dbReference type="Proteomes" id="UP000799764">
    <property type="component" value="Unassembled WGS sequence"/>
</dbReference>
<dbReference type="EMBL" id="MU001505">
    <property type="protein sequence ID" value="KAF2441802.1"/>
    <property type="molecule type" value="Genomic_DNA"/>
</dbReference>
<gene>
    <name evidence="2" type="ORF">P171DRAFT_79447</name>
</gene>
<name>A0A9P4UA73_9PLEO</name>
<accession>A0A9P4UA73</accession>
<feature type="region of interest" description="Disordered" evidence="1">
    <location>
        <begin position="80"/>
        <end position="101"/>
    </location>
</feature>
<proteinExistence type="predicted"/>
<feature type="region of interest" description="Disordered" evidence="1">
    <location>
        <begin position="13"/>
        <end position="64"/>
    </location>
</feature>
<evidence type="ECO:0000256" key="1">
    <source>
        <dbReference type="SAM" id="MobiDB-lite"/>
    </source>
</evidence>
<keyword evidence="3" id="KW-1185">Reference proteome</keyword>
<dbReference type="AlphaFoldDB" id="A0A9P4UA73"/>
<protein>
    <submittedName>
        <fullName evidence="2">Uncharacterized protein</fullName>
    </submittedName>
</protein>
<feature type="compositionally biased region" description="Polar residues" evidence="1">
    <location>
        <begin position="20"/>
        <end position="36"/>
    </location>
</feature>
<comment type="caution">
    <text evidence="2">The sequence shown here is derived from an EMBL/GenBank/DDBJ whole genome shotgun (WGS) entry which is preliminary data.</text>
</comment>
<evidence type="ECO:0000313" key="2">
    <source>
        <dbReference type="EMBL" id="KAF2441802.1"/>
    </source>
</evidence>
<sequence>MLSNTNTQLLAISLAPNHPRLTNQRPAATKSSAQDRQGSRGRCPHLHLPGLARRRNSSLAGRQPTQLRQYAIVNAMRGGRTPPFRHHRGHAGSGHDVSTADANARPRGLGLGLCTSNECALCHCAYASDPKHTWLQWRKRAIHSTRCMLLGADPRESMTKADRIYGVPRRRSI</sequence>
<evidence type="ECO:0000313" key="3">
    <source>
        <dbReference type="Proteomes" id="UP000799764"/>
    </source>
</evidence>
<organism evidence="2 3">
    <name type="scientific">Karstenula rhodostoma CBS 690.94</name>
    <dbReference type="NCBI Taxonomy" id="1392251"/>
    <lineage>
        <taxon>Eukaryota</taxon>
        <taxon>Fungi</taxon>
        <taxon>Dikarya</taxon>
        <taxon>Ascomycota</taxon>
        <taxon>Pezizomycotina</taxon>
        <taxon>Dothideomycetes</taxon>
        <taxon>Pleosporomycetidae</taxon>
        <taxon>Pleosporales</taxon>
        <taxon>Massarineae</taxon>
        <taxon>Didymosphaeriaceae</taxon>
        <taxon>Karstenula</taxon>
    </lineage>
</organism>
<reference evidence="2" key="1">
    <citation type="journal article" date="2020" name="Stud. Mycol.">
        <title>101 Dothideomycetes genomes: a test case for predicting lifestyles and emergence of pathogens.</title>
        <authorList>
            <person name="Haridas S."/>
            <person name="Albert R."/>
            <person name="Binder M."/>
            <person name="Bloem J."/>
            <person name="Labutti K."/>
            <person name="Salamov A."/>
            <person name="Andreopoulos B."/>
            <person name="Baker S."/>
            <person name="Barry K."/>
            <person name="Bills G."/>
            <person name="Bluhm B."/>
            <person name="Cannon C."/>
            <person name="Castanera R."/>
            <person name="Culley D."/>
            <person name="Daum C."/>
            <person name="Ezra D."/>
            <person name="Gonzalez J."/>
            <person name="Henrissat B."/>
            <person name="Kuo A."/>
            <person name="Liang C."/>
            <person name="Lipzen A."/>
            <person name="Lutzoni F."/>
            <person name="Magnuson J."/>
            <person name="Mondo S."/>
            <person name="Nolan M."/>
            <person name="Ohm R."/>
            <person name="Pangilinan J."/>
            <person name="Park H.-J."/>
            <person name="Ramirez L."/>
            <person name="Alfaro M."/>
            <person name="Sun H."/>
            <person name="Tritt A."/>
            <person name="Yoshinaga Y."/>
            <person name="Zwiers L.-H."/>
            <person name="Turgeon B."/>
            <person name="Goodwin S."/>
            <person name="Spatafora J."/>
            <person name="Crous P."/>
            <person name="Grigoriev I."/>
        </authorList>
    </citation>
    <scope>NUCLEOTIDE SEQUENCE</scope>
    <source>
        <strain evidence="2">CBS 690.94</strain>
    </source>
</reference>